<evidence type="ECO:0000313" key="3">
    <source>
        <dbReference type="Proteomes" id="UP000316706"/>
    </source>
</evidence>
<protein>
    <submittedName>
        <fullName evidence="2">Protein kinase-like protein</fullName>
    </submittedName>
</protein>
<dbReference type="InterPro" id="IPR008271">
    <property type="entry name" value="Ser/Thr_kinase_AS"/>
</dbReference>
<dbReference type="InterPro" id="IPR016187">
    <property type="entry name" value="CTDL_fold"/>
</dbReference>
<dbReference type="CDD" id="cd14014">
    <property type="entry name" value="STKc_PknB_like"/>
    <property type="match status" value="1"/>
</dbReference>
<dbReference type="EMBL" id="VFPO01000001">
    <property type="protein sequence ID" value="TQM66498.1"/>
    <property type="molecule type" value="Genomic_DNA"/>
</dbReference>
<gene>
    <name evidence="2" type="ORF">FHX41_0072</name>
</gene>
<dbReference type="InterPro" id="IPR042095">
    <property type="entry name" value="SUMF_sf"/>
</dbReference>
<dbReference type="PANTHER" id="PTHR23150:SF19">
    <property type="entry name" value="FORMYLGLYCINE-GENERATING ENZYME"/>
    <property type="match status" value="1"/>
</dbReference>
<sequence>MTVGLTVGMILPTGERVVEVLHGGFAEVGVLDDEFEGRRKVVNRINDDVLAAGGEPVARAFFNECRIAVAKLGSEAKYTAPALLALRNLGDLGPVLFVGHVDGPALRDLLGDGVRQSLTQTVRMGGQIATAIAYAHERDVRHRDLKPSNILLSRGNEVRLIDWGLSLAHDAAGLAGLTAGVAAYLSPERLVDPRLDAEADDVYALGVLLYECLTGACPRQPVLRRAVCDALTGAHPLIPEAVRDLVADLMAEDPQDRPDARRVAAVLGDPALLEDVAAREVERPFCRACGFVAVSAVPDCPVCRGTMYERVARPPREGMVRVDGGVFVHGITEGLFEHRALRPDHPVVNVTWKDALCYALWAGKRLPRPLEWEKAARGDKDDRLYPWGDAWVPSRSNHNRLPASEYRQTSPVYAFTSGEADGRSPYGVADMAGNVSEWVSHGRDSDAKIRSSEVRAVCGGGWTDSVAVNGVVSLLVAASIDYRSEATGFRCAVDIFYDERPVKEGDAHR</sequence>
<proteinExistence type="predicted"/>
<dbReference type="PANTHER" id="PTHR23150">
    <property type="entry name" value="SULFATASE MODIFYING FACTOR 1, 2"/>
    <property type="match status" value="1"/>
</dbReference>
<dbReference type="AlphaFoldDB" id="A0A543I7E1"/>
<keyword evidence="2" id="KW-0808">Transferase</keyword>
<keyword evidence="2" id="KW-0418">Kinase</keyword>
<name>A0A543I7E1_9ACTN</name>
<dbReference type="InterPro" id="IPR000719">
    <property type="entry name" value="Prot_kinase_dom"/>
</dbReference>
<dbReference type="PROSITE" id="PS00108">
    <property type="entry name" value="PROTEIN_KINASE_ST"/>
    <property type="match status" value="1"/>
</dbReference>
<dbReference type="Pfam" id="PF03781">
    <property type="entry name" value="FGE-sulfatase"/>
    <property type="match status" value="1"/>
</dbReference>
<dbReference type="InterPro" id="IPR051043">
    <property type="entry name" value="Sulfatase_Mod_Factor_Kinase"/>
</dbReference>
<dbReference type="GO" id="GO:0120147">
    <property type="term" value="F:formylglycine-generating oxidase activity"/>
    <property type="evidence" value="ECO:0007669"/>
    <property type="project" value="TreeGrafter"/>
</dbReference>
<organism evidence="2 3">
    <name type="scientific">Actinomadura hallensis</name>
    <dbReference type="NCBI Taxonomy" id="337895"/>
    <lineage>
        <taxon>Bacteria</taxon>
        <taxon>Bacillati</taxon>
        <taxon>Actinomycetota</taxon>
        <taxon>Actinomycetes</taxon>
        <taxon>Streptosporangiales</taxon>
        <taxon>Thermomonosporaceae</taxon>
        <taxon>Actinomadura</taxon>
    </lineage>
</organism>
<keyword evidence="3" id="KW-1185">Reference proteome</keyword>
<evidence type="ECO:0000259" key="1">
    <source>
        <dbReference type="PROSITE" id="PS50011"/>
    </source>
</evidence>
<dbReference type="GO" id="GO:0005524">
    <property type="term" value="F:ATP binding"/>
    <property type="evidence" value="ECO:0007669"/>
    <property type="project" value="InterPro"/>
</dbReference>
<reference evidence="2 3" key="1">
    <citation type="submission" date="2019-06" db="EMBL/GenBank/DDBJ databases">
        <title>Sequencing the genomes of 1000 actinobacteria strains.</title>
        <authorList>
            <person name="Klenk H.-P."/>
        </authorList>
    </citation>
    <scope>NUCLEOTIDE SEQUENCE [LARGE SCALE GENOMIC DNA]</scope>
    <source>
        <strain evidence="2 3">DSM 45043</strain>
    </source>
</reference>
<dbReference type="InterPro" id="IPR011009">
    <property type="entry name" value="Kinase-like_dom_sf"/>
</dbReference>
<dbReference type="Gene3D" id="3.90.1580.10">
    <property type="entry name" value="paralog of FGE (formylglycine-generating enzyme)"/>
    <property type="match status" value="1"/>
</dbReference>
<dbReference type="GO" id="GO:0004672">
    <property type="term" value="F:protein kinase activity"/>
    <property type="evidence" value="ECO:0007669"/>
    <property type="project" value="InterPro"/>
</dbReference>
<dbReference type="SUPFAM" id="SSF56112">
    <property type="entry name" value="Protein kinase-like (PK-like)"/>
    <property type="match status" value="1"/>
</dbReference>
<evidence type="ECO:0000313" key="2">
    <source>
        <dbReference type="EMBL" id="TQM66498.1"/>
    </source>
</evidence>
<accession>A0A543I7E1</accession>
<feature type="domain" description="Protein kinase" evidence="1">
    <location>
        <begin position="14"/>
        <end position="272"/>
    </location>
</feature>
<dbReference type="InterPro" id="IPR005532">
    <property type="entry name" value="SUMF_dom"/>
</dbReference>
<comment type="caution">
    <text evidence="2">The sequence shown here is derived from an EMBL/GenBank/DDBJ whole genome shotgun (WGS) entry which is preliminary data.</text>
</comment>
<dbReference type="SMART" id="SM00220">
    <property type="entry name" value="S_TKc"/>
    <property type="match status" value="1"/>
</dbReference>
<dbReference type="SUPFAM" id="SSF56436">
    <property type="entry name" value="C-type lectin-like"/>
    <property type="match status" value="1"/>
</dbReference>
<dbReference type="Pfam" id="PF00069">
    <property type="entry name" value="Pkinase"/>
    <property type="match status" value="1"/>
</dbReference>
<dbReference type="Gene3D" id="1.10.510.10">
    <property type="entry name" value="Transferase(Phosphotransferase) domain 1"/>
    <property type="match status" value="1"/>
</dbReference>
<dbReference type="PROSITE" id="PS50011">
    <property type="entry name" value="PROTEIN_KINASE_DOM"/>
    <property type="match status" value="1"/>
</dbReference>
<dbReference type="Proteomes" id="UP000316706">
    <property type="component" value="Unassembled WGS sequence"/>
</dbReference>